<name>A0A915DFH5_9BILA</name>
<dbReference type="GO" id="GO:0031594">
    <property type="term" value="C:neuromuscular junction"/>
    <property type="evidence" value="ECO:0007669"/>
    <property type="project" value="TreeGrafter"/>
</dbReference>
<dbReference type="PANTHER" id="PTHR10480:SF12">
    <property type="entry name" value="UNC-13, ISOFORM E"/>
    <property type="match status" value="1"/>
</dbReference>
<dbReference type="GO" id="GO:0016082">
    <property type="term" value="P:synaptic vesicle priming"/>
    <property type="evidence" value="ECO:0007669"/>
    <property type="project" value="TreeGrafter"/>
</dbReference>
<sequence length="144" mass="16144">MSNLPSLLCVTIKKARLQGRGAAEDFHSYVTVKLQNVKSTTVAVKGSLPSWEQEFVFETNRLDQGLTFELWNKGVLWDKLMGVHYYPLTNHHIPYSMNSGGPGKWLQVDQELETRNGETIGTTGPTGHSLLVDMRFELPFGGCF</sequence>
<dbReference type="GO" id="GO:0061789">
    <property type="term" value="P:dense core granule priming"/>
    <property type="evidence" value="ECO:0007669"/>
    <property type="project" value="TreeGrafter"/>
</dbReference>
<reference evidence="3" key="1">
    <citation type="submission" date="2022-11" db="UniProtKB">
        <authorList>
            <consortium name="WormBaseParasite"/>
        </authorList>
    </citation>
    <scope>IDENTIFICATION</scope>
</reference>
<dbReference type="GO" id="GO:0017075">
    <property type="term" value="F:syntaxin-1 binding"/>
    <property type="evidence" value="ECO:0007669"/>
    <property type="project" value="TreeGrafter"/>
</dbReference>
<dbReference type="PROSITE" id="PS50004">
    <property type="entry name" value="C2"/>
    <property type="match status" value="1"/>
</dbReference>
<feature type="domain" description="C2" evidence="1">
    <location>
        <begin position="1"/>
        <end position="106"/>
    </location>
</feature>
<dbReference type="Proteomes" id="UP000887574">
    <property type="component" value="Unplaced"/>
</dbReference>
<dbReference type="GO" id="GO:0042734">
    <property type="term" value="C:presynaptic membrane"/>
    <property type="evidence" value="ECO:0007669"/>
    <property type="project" value="TreeGrafter"/>
</dbReference>
<dbReference type="PANTHER" id="PTHR10480">
    <property type="entry name" value="PROTEIN UNC-13 HOMOLOG"/>
    <property type="match status" value="1"/>
</dbReference>
<dbReference type="AlphaFoldDB" id="A0A915DFH5"/>
<dbReference type="InterPro" id="IPR027080">
    <property type="entry name" value="Unc-13"/>
</dbReference>
<protein>
    <submittedName>
        <fullName evidence="3">C2 domain-containing protein</fullName>
    </submittedName>
</protein>
<dbReference type="WBParaSite" id="jg18690">
    <property type="protein sequence ID" value="jg18690"/>
    <property type="gene ID" value="jg18690"/>
</dbReference>
<dbReference type="GO" id="GO:0035249">
    <property type="term" value="P:synaptic transmission, glutamatergic"/>
    <property type="evidence" value="ECO:0007669"/>
    <property type="project" value="TreeGrafter"/>
</dbReference>
<dbReference type="SMART" id="SM00239">
    <property type="entry name" value="C2"/>
    <property type="match status" value="1"/>
</dbReference>
<dbReference type="GO" id="GO:0098831">
    <property type="term" value="C:presynaptic active zone cytoplasmic component"/>
    <property type="evidence" value="ECO:0007669"/>
    <property type="project" value="TreeGrafter"/>
</dbReference>
<dbReference type="Gene3D" id="2.60.40.150">
    <property type="entry name" value="C2 domain"/>
    <property type="match status" value="1"/>
</dbReference>
<dbReference type="GO" id="GO:0019992">
    <property type="term" value="F:diacylglycerol binding"/>
    <property type="evidence" value="ECO:0007669"/>
    <property type="project" value="InterPro"/>
</dbReference>
<dbReference type="GO" id="GO:0043195">
    <property type="term" value="C:terminal bouton"/>
    <property type="evidence" value="ECO:0007669"/>
    <property type="project" value="TreeGrafter"/>
</dbReference>
<evidence type="ECO:0000313" key="2">
    <source>
        <dbReference type="Proteomes" id="UP000887574"/>
    </source>
</evidence>
<keyword evidence="2" id="KW-1185">Reference proteome</keyword>
<dbReference type="InterPro" id="IPR000008">
    <property type="entry name" value="C2_dom"/>
</dbReference>
<dbReference type="SUPFAM" id="SSF49562">
    <property type="entry name" value="C2 domain (Calcium/lipid-binding domain, CaLB)"/>
    <property type="match status" value="1"/>
</dbReference>
<organism evidence="2 3">
    <name type="scientific">Ditylenchus dipsaci</name>
    <dbReference type="NCBI Taxonomy" id="166011"/>
    <lineage>
        <taxon>Eukaryota</taxon>
        <taxon>Metazoa</taxon>
        <taxon>Ecdysozoa</taxon>
        <taxon>Nematoda</taxon>
        <taxon>Chromadorea</taxon>
        <taxon>Rhabditida</taxon>
        <taxon>Tylenchina</taxon>
        <taxon>Tylenchomorpha</taxon>
        <taxon>Sphaerularioidea</taxon>
        <taxon>Anguinidae</taxon>
        <taxon>Anguininae</taxon>
        <taxon>Ditylenchus</taxon>
    </lineage>
</organism>
<dbReference type="InterPro" id="IPR035892">
    <property type="entry name" value="C2_domain_sf"/>
</dbReference>
<proteinExistence type="predicted"/>
<evidence type="ECO:0000313" key="3">
    <source>
        <dbReference type="WBParaSite" id="jg18690"/>
    </source>
</evidence>
<dbReference type="GO" id="GO:0030672">
    <property type="term" value="C:synaptic vesicle membrane"/>
    <property type="evidence" value="ECO:0007669"/>
    <property type="project" value="TreeGrafter"/>
</dbReference>
<dbReference type="Pfam" id="PF00168">
    <property type="entry name" value="C2"/>
    <property type="match status" value="1"/>
</dbReference>
<dbReference type="GO" id="GO:0099525">
    <property type="term" value="P:presynaptic dense core vesicle exocytosis"/>
    <property type="evidence" value="ECO:0007669"/>
    <property type="project" value="TreeGrafter"/>
</dbReference>
<dbReference type="GO" id="GO:0005516">
    <property type="term" value="F:calmodulin binding"/>
    <property type="evidence" value="ECO:0007669"/>
    <property type="project" value="TreeGrafter"/>
</dbReference>
<accession>A0A915DFH5</accession>
<dbReference type="GO" id="GO:0016081">
    <property type="term" value="P:synaptic vesicle docking"/>
    <property type="evidence" value="ECO:0007669"/>
    <property type="project" value="TreeGrafter"/>
</dbReference>
<evidence type="ECO:0000259" key="1">
    <source>
        <dbReference type="PROSITE" id="PS50004"/>
    </source>
</evidence>